<dbReference type="SUPFAM" id="SSF57903">
    <property type="entry name" value="FYVE/PHD zinc finger"/>
    <property type="match status" value="1"/>
</dbReference>
<dbReference type="InterPro" id="IPR019787">
    <property type="entry name" value="Znf_PHD-finger"/>
</dbReference>
<evidence type="ECO:0000256" key="3">
    <source>
        <dbReference type="ARBA" id="ARBA00022723"/>
    </source>
</evidence>
<evidence type="ECO:0000259" key="7">
    <source>
        <dbReference type="Pfam" id="PF00628"/>
    </source>
</evidence>
<dbReference type="SUPFAM" id="SSF54001">
    <property type="entry name" value="Cysteine proteinases"/>
    <property type="match status" value="1"/>
</dbReference>
<name>A0A9N7V0M8_PLEPL</name>
<evidence type="ECO:0000256" key="6">
    <source>
        <dbReference type="ARBA" id="ARBA00022833"/>
    </source>
</evidence>
<reference evidence="9" key="1">
    <citation type="submission" date="2020-03" db="EMBL/GenBank/DDBJ databases">
        <authorList>
            <person name="Weist P."/>
        </authorList>
    </citation>
    <scope>NUCLEOTIDE SEQUENCE</scope>
</reference>
<dbReference type="CDD" id="cd15489">
    <property type="entry name" value="PHD_SF"/>
    <property type="match status" value="1"/>
</dbReference>
<keyword evidence="5" id="KW-0378">Hydrolase</keyword>
<organism evidence="9 10">
    <name type="scientific">Pleuronectes platessa</name>
    <name type="common">European plaice</name>
    <dbReference type="NCBI Taxonomy" id="8262"/>
    <lineage>
        <taxon>Eukaryota</taxon>
        <taxon>Metazoa</taxon>
        <taxon>Chordata</taxon>
        <taxon>Craniata</taxon>
        <taxon>Vertebrata</taxon>
        <taxon>Euteleostomi</taxon>
        <taxon>Actinopterygii</taxon>
        <taxon>Neopterygii</taxon>
        <taxon>Teleostei</taxon>
        <taxon>Neoteleostei</taxon>
        <taxon>Acanthomorphata</taxon>
        <taxon>Carangaria</taxon>
        <taxon>Pleuronectiformes</taxon>
        <taxon>Pleuronectoidei</taxon>
        <taxon>Pleuronectidae</taxon>
        <taxon>Pleuronectes</taxon>
    </lineage>
</organism>
<dbReference type="InterPro" id="IPR003653">
    <property type="entry name" value="Peptidase_C48_C"/>
</dbReference>
<sequence length="529" mass="60688">MISIARATEDSRYPTKHEVNAMAKRLVDYYPMIKDRSSNNEWEHVAKKLMKRLSNVRSPKVLLPRNHDKNQKIQARHYKTLQEIYKSKKPNKAAVTHLLNMEFESRRCFITSDVLKEQDRATKILEAYPCFRELGHVLDELQRIIQPTNSQYISEMQNRWKTFYSKVQFYGVMKKAMKTLKTLNGVEHITAVFRALPLLFPSSTLPPKKLGSSSEALFHILATTQKTHGLSTSNQCHAPSQKPTDKVTDVTPGFDTRLCGFHVCMSPVFSVQTCRRSWRVQAVINEGRGGAPGDGHQVIECLLHHFSNELHLGRMIYILNHYTAGVILFGKREQIRRNTLSKINFDNYKAIVSFVNIHNSHWKLLYINAAEKTVYLVDPARRSTELTDSDHAAKRLCEYFKLRRPCHSKTDWVDIKFKGGVLQHPLQQDGDSCGVLVIMMANAVMEAFPKIPNIAFGTTKTEMVHQRKHYALQILKASATKPPGPGPSFTDWIQCDRCSRWFHAQCLQMDTAQLQNVQTADWKCCLCDK</sequence>
<proteinExistence type="inferred from homology"/>
<accession>A0A9N7V0M8</accession>
<keyword evidence="4" id="KW-0863">Zinc-finger</keyword>
<evidence type="ECO:0000259" key="8">
    <source>
        <dbReference type="Pfam" id="PF02902"/>
    </source>
</evidence>
<keyword evidence="6" id="KW-0862">Zinc</keyword>
<dbReference type="Gene3D" id="3.40.395.10">
    <property type="entry name" value="Adenoviral Proteinase, Chain A"/>
    <property type="match status" value="1"/>
</dbReference>
<dbReference type="Proteomes" id="UP001153269">
    <property type="component" value="Unassembled WGS sequence"/>
</dbReference>
<dbReference type="Pfam" id="PF00628">
    <property type="entry name" value="PHD"/>
    <property type="match status" value="1"/>
</dbReference>
<keyword evidence="10" id="KW-1185">Reference proteome</keyword>
<evidence type="ECO:0000313" key="10">
    <source>
        <dbReference type="Proteomes" id="UP001153269"/>
    </source>
</evidence>
<dbReference type="InterPro" id="IPR013083">
    <property type="entry name" value="Znf_RING/FYVE/PHD"/>
</dbReference>
<dbReference type="GO" id="GO:0008270">
    <property type="term" value="F:zinc ion binding"/>
    <property type="evidence" value="ECO:0007669"/>
    <property type="project" value="UniProtKB-KW"/>
</dbReference>
<evidence type="ECO:0000256" key="5">
    <source>
        <dbReference type="ARBA" id="ARBA00022801"/>
    </source>
</evidence>
<evidence type="ECO:0000313" key="9">
    <source>
        <dbReference type="EMBL" id="CAB1440599.1"/>
    </source>
</evidence>
<evidence type="ECO:0000256" key="1">
    <source>
        <dbReference type="ARBA" id="ARBA00005234"/>
    </source>
</evidence>
<evidence type="ECO:0000256" key="4">
    <source>
        <dbReference type="ARBA" id="ARBA00022771"/>
    </source>
</evidence>
<feature type="domain" description="Ubiquitin-like protease family profile" evidence="8">
    <location>
        <begin position="337"/>
        <end position="474"/>
    </location>
</feature>
<dbReference type="InterPro" id="IPR038765">
    <property type="entry name" value="Papain-like_cys_pep_sf"/>
</dbReference>
<keyword evidence="2" id="KW-0645">Protease</keyword>
<dbReference type="EMBL" id="CADEAL010002475">
    <property type="protein sequence ID" value="CAB1440599.1"/>
    <property type="molecule type" value="Genomic_DNA"/>
</dbReference>
<feature type="domain" description="PHD-type" evidence="7">
    <location>
        <begin position="491"/>
        <end position="527"/>
    </location>
</feature>
<evidence type="ECO:0000256" key="2">
    <source>
        <dbReference type="ARBA" id="ARBA00022670"/>
    </source>
</evidence>
<dbReference type="Gene3D" id="3.30.40.10">
    <property type="entry name" value="Zinc/RING finger domain, C3HC4 (zinc finger)"/>
    <property type="match status" value="1"/>
</dbReference>
<dbReference type="InterPro" id="IPR011011">
    <property type="entry name" value="Znf_FYVE_PHD"/>
</dbReference>
<dbReference type="Pfam" id="PF02902">
    <property type="entry name" value="Peptidase_C48"/>
    <property type="match status" value="1"/>
</dbReference>
<dbReference type="GO" id="GO:0006508">
    <property type="term" value="P:proteolysis"/>
    <property type="evidence" value="ECO:0007669"/>
    <property type="project" value="UniProtKB-KW"/>
</dbReference>
<dbReference type="AlphaFoldDB" id="A0A9N7V0M8"/>
<comment type="similarity">
    <text evidence="1">Belongs to the peptidase C48 family.</text>
</comment>
<keyword evidence="3" id="KW-0479">Metal-binding</keyword>
<protein>
    <submittedName>
        <fullName evidence="9">Uncharacterized protein</fullName>
    </submittedName>
</protein>
<comment type="caution">
    <text evidence="9">The sequence shown here is derived from an EMBL/GenBank/DDBJ whole genome shotgun (WGS) entry which is preliminary data.</text>
</comment>
<gene>
    <name evidence="9" type="ORF">PLEPLA_LOCUS28365</name>
</gene>
<dbReference type="GO" id="GO:0008234">
    <property type="term" value="F:cysteine-type peptidase activity"/>
    <property type="evidence" value="ECO:0007669"/>
    <property type="project" value="InterPro"/>
</dbReference>